<feature type="non-terminal residue" evidence="1">
    <location>
        <position position="72"/>
    </location>
</feature>
<proteinExistence type="predicted"/>
<protein>
    <submittedName>
        <fullName evidence="1">Uncharacterized protein</fullName>
    </submittedName>
</protein>
<comment type="caution">
    <text evidence="1">The sequence shown here is derived from an EMBL/GenBank/DDBJ whole genome shotgun (WGS) entry which is preliminary data.</text>
</comment>
<dbReference type="AlphaFoldDB" id="A0A392PZC0"/>
<dbReference type="Proteomes" id="UP000265520">
    <property type="component" value="Unassembled WGS sequence"/>
</dbReference>
<organism evidence="1 2">
    <name type="scientific">Trifolium medium</name>
    <dbReference type="NCBI Taxonomy" id="97028"/>
    <lineage>
        <taxon>Eukaryota</taxon>
        <taxon>Viridiplantae</taxon>
        <taxon>Streptophyta</taxon>
        <taxon>Embryophyta</taxon>
        <taxon>Tracheophyta</taxon>
        <taxon>Spermatophyta</taxon>
        <taxon>Magnoliopsida</taxon>
        <taxon>eudicotyledons</taxon>
        <taxon>Gunneridae</taxon>
        <taxon>Pentapetalae</taxon>
        <taxon>rosids</taxon>
        <taxon>fabids</taxon>
        <taxon>Fabales</taxon>
        <taxon>Fabaceae</taxon>
        <taxon>Papilionoideae</taxon>
        <taxon>50 kb inversion clade</taxon>
        <taxon>NPAAA clade</taxon>
        <taxon>Hologalegina</taxon>
        <taxon>IRL clade</taxon>
        <taxon>Trifolieae</taxon>
        <taxon>Trifolium</taxon>
    </lineage>
</organism>
<evidence type="ECO:0000313" key="1">
    <source>
        <dbReference type="EMBL" id="MCI17194.1"/>
    </source>
</evidence>
<reference evidence="1 2" key="1">
    <citation type="journal article" date="2018" name="Front. Plant Sci.">
        <title>Red Clover (Trifolium pratense) and Zigzag Clover (T. medium) - A Picture of Genomic Similarities and Differences.</title>
        <authorList>
            <person name="Dluhosova J."/>
            <person name="Istvanek J."/>
            <person name="Nedelnik J."/>
            <person name="Repkova J."/>
        </authorList>
    </citation>
    <scope>NUCLEOTIDE SEQUENCE [LARGE SCALE GENOMIC DNA]</scope>
    <source>
        <strain evidence="2">cv. 10/8</strain>
        <tissue evidence="1">Leaf</tissue>
    </source>
</reference>
<name>A0A392PZC0_9FABA</name>
<accession>A0A392PZC0</accession>
<evidence type="ECO:0000313" key="2">
    <source>
        <dbReference type="Proteomes" id="UP000265520"/>
    </source>
</evidence>
<sequence length="72" mass="7932">MRTESVYPPQSPLRDPVVDSPPYTILDSMVSFVHLPPVLSDLPGLNESLRQALNTANPRTSLQLGTAKHSMF</sequence>
<dbReference type="EMBL" id="LXQA010104338">
    <property type="protein sequence ID" value="MCI17194.1"/>
    <property type="molecule type" value="Genomic_DNA"/>
</dbReference>
<keyword evidence="2" id="KW-1185">Reference proteome</keyword>